<dbReference type="GO" id="GO:0019563">
    <property type="term" value="P:glycerol catabolic process"/>
    <property type="evidence" value="ECO:0007669"/>
    <property type="project" value="TreeGrafter"/>
</dbReference>
<evidence type="ECO:0000259" key="3">
    <source>
        <dbReference type="PROSITE" id="PS51480"/>
    </source>
</evidence>
<gene>
    <name evidence="4" type="primary">dhaL</name>
    <name evidence="4" type="ORF">KDK95_32435</name>
</gene>
<dbReference type="PANTHER" id="PTHR28629">
    <property type="entry name" value="TRIOKINASE/FMN CYCLASE"/>
    <property type="match status" value="1"/>
</dbReference>
<protein>
    <submittedName>
        <fullName evidence="4">Dihydroxyacetone kinase subunit L</fullName>
    </submittedName>
</protein>
<dbReference type="GO" id="GO:0005829">
    <property type="term" value="C:cytosol"/>
    <property type="evidence" value="ECO:0007669"/>
    <property type="project" value="TreeGrafter"/>
</dbReference>
<dbReference type="Pfam" id="PF02734">
    <property type="entry name" value="Dak2"/>
    <property type="match status" value="1"/>
</dbReference>
<dbReference type="Gene3D" id="1.25.40.340">
    <property type="match status" value="1"/>
</dbReference>
<proteinExistence type="predicted"/>
<evidence type="ECO:0000256" key="2">
    <source>
        <dbReference type="ARBA" id="ARBA00022777"/>
    </source>
</evidence>
<dbReference type="InterPro" id="IPR004007">
    <property type="entry name" value="DhaL_dom"/>
</dbReference>
<dbReference type="InterPro" id="IPR012737">
    <property type="entry name" value="DhaK_L_YcgS"/>
</dbReference>
<dbReference type="AlphaFoldDB" id="A0A941INI5"/>
<dbReference type="PROSITE" id="PS51480">
    <property type="entry name" value="DHAL"/>
    <property type="match status" value="1"/>
</dbReference>
<dbReference type="Proteomes" id="UP000676325">
    <property type="component" value="Unassembled WGS sequence"/>
</dbReference>
<organism evidence="4 5">
    <name type="scientific">Actinospica acidithermotolerans</name>
    <dbReference type="NCBI Taxonomy" id="2828514"/>
    <lineage>
        <taxon>Bacteria</taxon>
        <taxon>Bacillati</taxon>
        <taxon>Actinomycetota</taxon>
        <taxon>Actinomycetes</taxon>
        <taxon>Catenulisporales</taxon>
        <taxon>Actinospicaceae</taxon>
        <taxon>Actinospica</taxon>
    </lineage>
</organism>
<dbReference type="SMART" id="SM01120">
    <property type="entry name" value="Dak2"/>
    <property type="match status" value="1"/>
</dbReference>
<dbReference type="InterPro" id="IPR050861">
    <property type="entry name" value="Dihydroxyacetone_Kinase"/>
</dbReference>
<reference evidence="4" key="1">
    <citation type="submission" date="2021-04" db="EMBL/GenBank/DDBJ databases">
        <title>Genome based classification of Actinospica acidithermotolerans sp. nov., an actinobacterium isolated from an Indonesian hot spring.</title>
        <authorList>
            <person name="Kusuma A.B."/>
            <person name="Putra K.E."/>
            <person name="Nafisah S."/>
            <person name="Loh J."/>
            <person name="Nouioui I."/>
            <person name="Goodfellow M."/>
        </authorList>
    </citation>
    <scope>NUCLEOTIDE SEQUENCE</scope>
    <source>
        <strain evidence="4">MGRD01-02</strain>
    </source>
</reference>
<dbReference type="PANTHER" id="PTHR28629:SF4">
    <property type="entry name" value="TRIOKINASE_FMN CYCLASE"/>
    <property type="match status" value="1"/>
</dbReference>
<evidence type="ECO:0000313" key="4">
    <source>
        <dbReference type="EMBL" id="MBR7831058.1"/>
    </source>
</evidence>
<keyword evidence="2 4" id="KW-0418">Kinase</keyword>
<dbReference type="FunFam" id="1.25.40.340:FF:000002">
    <property type="entry name" value="Dihydroxyacetone kinase, L subunit"/>
    <property type="match status" value="1"/>
</dbReference>
<evidence type="ECO:0000256" key="1">
    <source>
        <dbReference type="ARBA" id="ARBA00022679"/>
    </source>
</evidence>
<comment type="caution">
    <text evidence="4">The sequence shown here is derived from an EMBL/GenBank/DDBJ whole genome shotgun (WGS) entry which is preliminary data.</text>
</comment>
<keyword evidence="1" id="KW-0808">Transferase</keyword>
<feature type="domain" description="DhaL" evidence="3">
    <location>
        <begin position="1"/>
        <end position="198"/>
    </location>
</feature>
<dbReference type="InterPro" id="IPR036117">
    <property type="entry name" value="DhaL_dom_sf"/>
</dbReference>
<dbReference type="GO" id="GO:0004371">
    <property type="term" value="F:glycerone kinase activity"/>
    <property type="evidence" value="ECO:0007669"/>
    <property type="project" value="InterPro"/>
</dbReference>
<evidence type="ECO:0000313" key="5">
    <source>
        <dbReference type="Proteomes" id="UP000676325"/>
    </source>
</evidence>
<name>A0A941INI5_9ACTN</name>
<dbReference type="NCBIfam" id="TIGR02365">
    <property type="entry name" value="dha_L_ycgS"/>
    <property type="match status" value="1"/>
</dbReference>
<accession>A0A941INI5</accession>
<sequence>MDWIERTASAVAAEKERLTSLDAAIGDGDHGTNLDRGFTAARAALEAKPPEFPGAALVQVGTTLISSVGGASGPLYGTVFRRTGKALGEAESVSARELADAIAAGLAGVQKLGGASVGDKTMVDVFVPALDALLAGLADGASVDGAFGAAADVAESAARSTIPLRARKGRASYLGERSEGHEDPGAASAALLWRALAESVGGRAR</sequence>
<dbReference type="SUPFAM" id="SSF101473">
    <property type="entry name" value="DhaL-like"/>
    <property type="match status" value="1"/>
</dbReference>
<dbReference type="EMBL" id="JAGSOH010000180">
    <property type="protein sequence ID" value="MBR7831058.1"/>
    <property type="molecule type" value="Genomic_DNA"/>
</dbReference>
<keyword evidence="5" id="KW-1185">Reference proteome</keyword>